<dbReference type="Proteomes" id="UP001147760">
    <property type="component" value="Unassembled WGS sequence"/>
</dbReference>
<reference evidence="2" key="2">
    <citation type="journal article" date="2023" name="IMA Fungus">
        <title>Comparative genomic study of the Penicillium genus elucidates a diverse pangenome and 15 lateral gene transfer events.</title>
        <authorList>
            <person name="Petersen C."/>
            <person name="Sorensen T."/>
            <person name="Nielsen M.R."/>
            <person name="Sondergaard T.E."/>
            <person name="Sorensen J.L."/>
            <person name="Fitzpatrick D.A."/>
            <person name="Frisvad J.C."/>
            <person name="Nielsen K.L."/>
        </authorList>
    </citation>
    <scope>NUCLEOTIDE SEQUENCE</scope>
    <source>
        <strain evidence="2">IBT 17660</strain>
    </source>
</reference>
<reference evidence="2" key="1">
    <citation type="submission" date="2022-12" db="EMBL/GenBank/DDBJ databases">
        <authorList>
            <person name="Petersen C."/>
        </authorList>
    </citation>
    <scope>NUCLEOTIDE SEQUENCE</scope>
    <source>
        <strain evidence="2">IBT 17660</strain>
    </source>
</reference>
<evidence type="ECO:0000313" key="2">
    <source>
        <dbReference type="EMBL" id="KAJ5471494.1"/>
    </source>
</evidence>
<gene>
    <name evidence="2" type="ORF">N7530_008851</name>
</gene>
<proteinExistence type="predicted"/>
<comment type="caution">
    <text evidence="2">The sequence shown here is derived from an EMBL/GenBank/DDBJ whole genome shotgun (WGS) entry which is preliminary data.</text>
</comment>
<feature type="compositionally biased region" description="Basic and acidic residues" evidence="1">
    <location>
        <begin position="27"/>
        <end position="55"/>
    </location>
</feature>
<evidence type="ECO:0000256" key="1">
    <source>
        <dbReference type="SAM" id="MobiDB-lite"/>
    </source>
</evidence>
<dbReference type="AlphaFoldDB" id="A0A9W9WQ34"/>
<accession>A0A9W9WQ34</accession>
<keyword evidence="3" id="KW-1185">Reference proteome</keyword>
<dbReference type="OrthoDB" id="4232136at2759"/>
<feature type="region of interest" description="Disordered" evidence="1">
    <location>
        <begin position="1"/>
        <end position="61"/>
    </location>
</feature>
<organism evidence="2 3">
    <name type="scientific">Penicillium desertorum</name>
    <dbReference type="NCBI Taxonomy" id="1303715"/>
    <lineage>
        <taxon>Eukaryota</taxon>
        <taxon>Fungi</taxon>
        <taxon>Dikarya</taxon>
        <taxon>Ascomycota</taxon>
        <taxon>Pezizomycotina</taxon>
        <taxon>Eurotiomycetes</taxon>
        <taxon>Eurotiomycetidae</taxon>
        <taxon>Eurotiales</taxon>
        <taxon>Aspergillaceae</taxon>
        <taxon>Penicillium</taxon>
    </lineage>
</organism>
<dbReference type="EMBL" id="JAPWDO010000005">
    <property type="protein sequence ID" value="KAJ5471494.1"/>
    <property type="molecule type" value="Genomic_DNA"/>
</dbReference>
<protein>
    <submittedName>
        <fullName evidence="2">Uncharacterized protein</fullName>
    </submittedName>
</protein>
<sequence>MAQWIYKPQPQSHQDDTRKPMSTSMKGIRDQQPPKHEGKLSSHRHSSSDEQRHSGIYDTPFENVTRVLTRISHHLPS</sequence>
<name>A0A9W9WQ34_9EURO</name>
<evidence type="ECO:0000313" key="3">
    <source>
        <dbReference type="Proteomes" id="UP001147760"/>
    </source>
</evidence>